<feature type="signal peptide" evidence="1">
    <location>
        <begin position="1"/>
        <end position="22"/>
    </location>
</feature>
<dbReference type="Proteomes" id="UP000254765">
    <property type="component" value="Unassembled WGS sequence"/>
</dbReference>
<dbReference type="PRINTS" id="PR01613">
    <property type="entry name" value="FIMBRIALPAPF"/>
</dbReference>
<dbReference type="EMBL" id="UGYK01000002">
    <property type="protein sequence ID" value="SUI40688.1"/>
    <property type="molecule type" value="Genomic_DNA"/>
</dbReference>
<evidence type="ECO:0000313" key="3">
    <source>
        <dbReference type="EMBL" id="SUI40688.1"/>
    </source>
</evidence>
<feature type="domain" description="Fimbrial-type adhesion" evidence="2">
    <location>
        <begin position="30"/>
        <end position="162"/>
    </location>
</feature>
<evidence type="ECO:0000313" key="4">
    <source>
        <dbReference type="Proteomes" id="UP000254765"/>
    </source>
</evidence>
<dbReference type="AlphaFoldDB" id="A0A379Y4S0"/>
<dbReference type="RefSeq" id="WP_033638932.1">
    <property type="nucleotide sequence ID" value="NZ_CAMIQS010000004.1"/>
</dbReference>
<evidence type="ECO:0000256" key="1">
    <source>
        <dbReference type="SAM" id="SignalP"/>
    </source>
</evidence>
<dbReference type="InterPro" id="IPR005430">
    <property type="entry name" value="P_pili_tip_PapF"/>
</dbReference>
<dbReference type="SUPFAM" id="SSF49401">
    <property type="entry name" value="Bacterial adhesins"/>
    <property type="match status" value="1"/>
</dbReference>
<dbReference type="InterPro" id="IPR000259">
    <property type="entry name" value="Adhesion_dom_fimbrial"/>
</dbReference>
<feature type="chain" id="PRO_5016870715" evidence="1">
    <location>
        <begin position="23"/>
        <end position="162"/>
    </location>
</feature>
<organism evidence="3 4">
    <name type="scientific">Serratia marcescens</name>
    <dbReference type="NCBI Taxonomy" id="615"/>
    <lineage>
        <taxon>Bacteria</taxon>
        <taxon>Pseudomonadati</taxon>
        <taxon>Pseudomonadota</taxon>
        <taxon>Gammaproteobacteria</taxon>
        <taxon>Enterobacterales</taxon>
        <taxon>Yersiniaceae</taxon>
        <taxon>Serratia</taxon>
    </lineage>
</organism>
<dbReference type="Gene3D" id="2.60.40.1090">
    <property type="entry name" value="Fimbrial-type adhesion domain"/>
    <property type="match status" value="1"/>
</dbReference>
<dbReference type="GO" id="GO:0007155">
    <property type="term" value="P:cell adhesion"/>
    <property type="evidence" value="ECO:0007669"/>
    <property type="project" value="InterPro"/>
</dbReference>
<proteinExistence type="predicted"/>
<reference evidence="3 4" key="1">
    <citation type="submission" date="2018-06" db="EMBL/GenBank/DDBJ databases">
        <authorList>
            <consortium name="Pathogen Informatics"/>
            <person name="Doyle S."/>
        </authorList>
    </citation>
    <scope>NUCLEOTIDE SEQUENCE [LARGE SCALE GENOMIC DNA]</scope>
    <source>
        <strain evidence="3 4">NCTC10211</strain>
    </source>
</reference>
<dbReference type="InterPro" id="IPR008966">
    <property type="entry name" value="Adhesion_dom_sf"/>
</dbReference>
<name>A0A379Y4S0_SERMA</name>
<dbReference type="Pfam" id="PF00419">
    <property type="entry name" value="Fimbrial"/>
    <property type="match status" value="1"/>
</dbReference>
<evidence type="ECO:0000259" key="2">
    <source>
        <dbReference type="Pfam" id="PF00419"/>
    </source>
</evidence>
<sequence>MNKNVTAVYLFLLVAPYVSLEAAEGVNMTFRGGLIAPPPCTINGGKKIDVDFGDRVGVNKVDGKIYRQTIDYSITCERGALPWQMTLTLKGGVSFERAALQTNKLDLGIRIYQNNTPFIINTPLNIVPGDLPLLEAVPIAKPGSTLIEGAFSATATLQADYQ</sequence>
<gene>
    <name evidence="3" type="ORF">NCTC10211_00715</name>
</gene>
<keyword evidence="1" id="KW-0732">Signal</keyword>
<accession>A0A379Y4S0</accession>
<dbReference type="GO" id="GO:0009289">
    <property type="term" value="C:pilus"/>
    <property type="evidence" value="ECO:0007669"/>
    <property type="project" value="InterPro"/>
</dbReference>
<protein>
    <submittedName>
        <fullName evidence="3">Putative minor fimbrial subunit StfF</fullName>
    </submittedName>
</protein>
<dbReference type="InterPro" id="IPR036937">
    <property type="entry name" value="Adhesion_dom_fimbrial_sf"/>
</dbReference>